<dbReference type="InterPro" id="IPR000387">
    <property type="entry name" value="Tyr_Pase_dom"/>
</dbReference>
<dbReference type="GO" id="GO:0004725">
    <property type="term" value="F:protein tyrosine phosphatase activity"/>
    <property type="evidence" value="ECO:0007669"/>
    <property type="project" value="InterPro"/>
</dbReference>
<sequence length="94" mass="10569">MDSFITFTLAIKAQVKECAKSGNMGPIVVHGKTGLGRPATFCTIDMCFEQMLKKKGPHILSTFLDIQKQRHSSLPTEAQFVFTFQVLKELVNYM</sequence>
<organism evidence="4">
    <name type="scientific">Apophua simplicipes ichnovirus</name>
    <dbReference type="NCBI Taxonomy" id="1329648"/>
    <lineage>
        <taxon>Viruses</taxon>
        <taxon>Viruses incertae sedis</taxon>
        <taxon>Polydnaviriformidae</taxon>
        <taxon>Ichnoviriform</taxon>
    </lineage>
</organism>
<feature type="domain" description="Tyrosine specific protein phosphatases" evidence="3">
    <location>
        <begin position="2"/>
        <end position="81"/>
    </location>
</feature>
<dbReference type="PROSITE" id="PS50055">
    <property type="entry name" value="TYR_PHOSPHATASE_PTP"/>
    <property type="match status" value="1"/>
</dbReference>
<accession>S5DMR1</accession>
<name>S5DMR1_9VIRU</name>
<protein>
    <submittedName>
        <fullName evidence="4">AsIV-cont00155-ORF1</fullName>
    </submittedName>
</protein>
<dbReference type="Pfam" id="PF00102">
    <property type="entry name" value="Y_phosphatase"/>
    <property type="match status" value="1"/>
</dbReference>
<feature type="domain" description="Tyrosine-protein phosphatase" evidence="2">
    <location>
        <begin position="1"/>
        <end position="90"/>
    </location>
</feature>
<dbReference type="SUPFAM" id="SSF52799">
    <property type="entry name" value="(Phosphotyrosine protein) phosphatases II"/>
    <property type="match status" value="1"/>
</dbReference>
<dbReference type="PANTHER" id="PTHR19134:SF449">
    <property type="entry name" value="TYROSINE-PROTEIN PHOSPHATASE 1"/>
    <property type="match status" value="1"/>
</dbReference>
<dbReference type="PANTHER" id="PTHR19134">
    <property type="entry name" value="RECEPTOR-TYPE TYROSINE-PROTEIN PHOSPHATASE"/>
    <property type="match status" value="1"/>
</dbReference>
<evidence type="ECO:0000259" key="2">
    <source>
        <dbReference type="PROSITE" id="PS50055"/>
    </source>
</evidence>
<dbReference type="SMART" id="SM00404">
    <property type="entry name" value="PTPc_motif"/>
    <property type="match status" value="1"/>
</dbReference>
<evidence type="ECO:0000256" key="1">
    <source>
        <dbReference type="ARBA" id="ARBA00009580"/>
    </source>
</evidence>
<dbReference type="Gene3D" id="3.90.190.10">
    <property type="entry name" value="Protein tyrosine phosphatase superfamily"/>
    <property type="match status" value="1"/>
</dbReference>
<evidence type="ECO:0000313" key="4">
    <source>
        <dbReference type="EMBL" id="AGQ20246.1"/>
    </source>
</evidence>
<comment type="similarity">
    <text evidence="1">Belongs to the protein-tyrosine phosphatase family.</text>
</comment>
<dbReference type="InterPro" id="IPR003595">
    <property type="entry name" value="Tyr_Pase_cat"/>
</dbReference>
<evidence type="ECO:0000259" key="3">
    <source>
        <dbReference type="PROSITE" id="PS50056"/>
    </source>
</evidence>
<dbReference type="InterPro" id="IPR029021">
    <property type="entry name" value="Prot-tyrosine_phosphatase-like"/>
</dbReference>
<dbReference type="InterPro" id="IPR050348">
    <property type="entry name" value="Protein-Tyr_Phosphatase"/>
</dbReference>
<reference evidence="4" key="1">
    <citation type="journal article" date="2013" name="J. Gen. Virol.">
        <title>Ultrastructural and genomic characterization of a second banchine polydnavirus confirms the existence of shared features within this ichnovirus lineage.</title>
        <authorList>
            <person name="Djoumad A."/>
            <person name="Stoltz D."/>
            <person name="Beliveau C."/>
            <person name="Boyle B."/>
            <person name="Kuhn L."/>
            <person name="Cusson M."/>
        </authorList>
    </citation>
    <scope>NUCLEOTIDE SEQUENCE</scope>
</reference>
<proteinExistence type="inferred from homology"/>
<dbReference type="InterPro" id="IPR000242">
    <property type="entry name" value="PTP_cat"/>
</dbReference>
<dbReference type="PROSITE" id="PS50056">
    <property type="entry name" value="TYR_PHOSPHATASE_2"/>
    <property type="match status" value="1"/>
</dbReference>
<dbReference type="EMBL" id="KC752361">
    <property type="protein sequence ID" value="AGQ20246.1"/>
    <property type="molecule type" value="Genomic_DNA"/>
</dbReference>